<protein>
    <recommendedName>
        <fullName evidence="9">Peptidase A1 domain-containing protein</fullName>
    </recommendedName>
</protein>
<dbReference type="GO" id="GO:0009277">
    <property type="term" value="C:fungal-type cell wall"/>
    <property type="evidence" value="ECO:0007669"/>
    <property type="project" value="TreeGrafter"/>
</dbReference>
<evidence type="ECO:0000313" key="10">
    <source>
        <dbReference type="EMBL" id="KAH3687165.1"/>
    </source>
</evidence>
<keyword evidence="3 8" id="KW-0732">Signal</keyword>
<keyword evidence="5" id="KW-0378">Hydrolase</keyword>
<feature type="signal peptide" evidence="8">
    <location>
        <begin position="1"/>
        <end position="21"/>
    </location>
</feature>
<feature type="chain" id="PRO_5040403229" description="Peptidase A1 domain-containing protein" evidence="8">
    <location>
        <begin position="22"/>
        <end position="504"/>
    </location>
</feature>
<evidence type="ECO:0000256" key="6">
    <source>
        <dbReference type="ARBA" id="ARBA00023145"/>
    </source>
</evidence>
<accession>A0A9P8QCI2</accession>
<dbReference type="InterPro" id="IPR001461">
    <property type="entry name" value="Aspartic_peptidase_A1"/>
</dbReference>
<evidence type="ECO:0000259" key="9">
    <source>
        <dbReference type="PROSITE" id="PS51767"/>
    </source>
</evidence>
<dbReference type="SUPFAM" id="SSF50630">
    <property type="entry name" value="Acid proteases"/>
    <property type="match status" value="1"/>
</dbReference>
<feature type="domain" description="Peptidase A1" evidence="9">
    <location>
        <begin position="45"/>
        <end position="421"/>
    </location>
</feature>
<dbReference type="GO" id="GO:0005576">
    <property type="term" value="C:extracellular region"/>
    <property type="evidence" value="ECO:0007669"/>
    <property type="project" value="TreeGrafter"/>
</dbReference>
<dbReference type="GO" id="GO:0006508">
    <property type="term" value="P:proteolysis"/>
    <property type="evidence" value="ECO:0007669"/>
    <property type="project" value="UniProtKB-KW"/>
</dbReference>
<comment type="similarity">
    <text evidence="1">Belongs to the peptidase A1 family.</text>
</comment>
<keyword evidence="11" id="KW-1185">Reference proteome</keyword>
<dbReference type="AlphaFoldDB" id="A0A9P8QCI2"/>
<gene>
    <name evidence="10" type="ORF">WICPIJ_001850</name>
</gene>
<comment type="caution">
    <text evidence="10">The sequence shown here is derived from an EMBL/GenBank/DDBJ whole genome shotgun (WGS) entry which is preliminary data.</text>
</comment>
<evidence type="ECO:0000313" key="11">
    <source>
        <dbReference type="Proteomes" id="UP000774326"/>
    </source>
</evidence>
<keyword evidence="2" id="KW-0645">Protease</keyword>
<evidence type="ECO:0000256" key="2">
    <source>
        <dbReference type="ARBA" id="ARBA00022670"/>
    </source>
</evidence>
<dbReference type="PROSITE" id="PS51767">
    <property type="entry name" value="PEPTIDASE_A1"/>
    <property type="match status" value="1"/>
</dbReference>
<name>A0A9P8QCI2_WICPI</name>
<keyword evidence="6" id="KW-0865">Zymogen</keyword>
<sequence length="504" mass="56384">MKLNSLILLATATAQLATSSASSHGKFTTSEDSQSIPLINHGDFFGIEVEVGNPAQKVQLLLDTGSDQTWIPSIRGSKCSKNYANKDGKNYQCGSYGTYLERSSTSSNITWDDFSVKYLDGSSAEGKMAYDDLRIGSSGGKGNHRMLLKDAQFGSGRKTHDSMSMGVLGLSLSTFQNSQEGFASFDRENIVHQMKKQGLIQRSIFSVWLNKHQTEAGSILFGAYDLEKFTGTLKTLKMVNTNEKYGSYDPVLNYEVVISNLYLRTPENFNKTLKTTGFDFFEKLESYSNAYISAIFDTGSYYTYFPESIYDVMIEYLEPYIVEKDGAVFLECSESREVSEMFEITLKFGTTVIAVPFDFLIDHVDSTAKIKQNGIDYCKLNVKPLVGMNTDKYNEKIILGQGLLRSMYTVYDLDKFEISVAPARFTKAFNILNVTVQHGLVGEYDGPVDELLLPDVYDQKTDFILNTRENGFMKPLRNDGSSSQFNVGFFSLLGLSLLSTFVYL</sequence>
<dbReference type="PANTHER" id="PTHR47965:SF12">
    <property type="entry name" value="ASPARTIC PROTEINASE 3-RELATED"/>
    <property type="match status" value="1"/>
</dbReference>
<evidence type="ECO:0000256" key="1">
    <source>
        <dbReference type="ARBA" id="ARBA00007447"/>
    </source>
</evidence>
<evidence type="ECO:0000256" key="3">
    <source>
        <dbReference type="ARBA" id="ARBA00022729"/>
    </source>
</evidence>
<evidence type="ECO:0000256" key="4">
    <source>
        <dbReference type="ARBA" id="ARBA00022750"/>
    </source>
</evidence>
<organism evidence="10 11">
    <name type="scientific">Wickerhamomyces pijperi</name>
    <name type="common">Yeast</name>
    <name type="synonym">Pichia pijperi</name>
    <dbReference type="NCBI Taxonomy" id="599730"/>
    <lineage>
        <taxon>Eukaryota</taxon>
        <taxon>Fungi</taxon>
        <taxon>Dikarya</taxon>
        <taxon>Ascomycota</taxon>
        <taxon>Saccharomycotina</taxon>
        <taxon>Saccharomycetes</taxon>
        <taxon>Phaffomycetales</taxon>
        <taxon>Wickerhamomycetaceae</taxon>
        <taxon>Wickerhamomyces</taxon>
    </lineage>
</organism>
<evidence type="ECO:0000256" key="8">
    <source>
        <dbReference type="SAM" id="SignalP"/>
    </source>
</evidence>
<dbReference type="InterPro" id="IPR021109">
    <property type="entry name" value="Peptidase_aspartic_dom_sf"/>
</dbReference>
<dbReference type="PANTHER" id="PTHR47965">
    <property type="entry name" value="ASPARTYL PROTEASE-RELATED"/>
    <property type="match status" value="1"/>
</dbReference>
<evidence type="ECO:0000256" key="5">
    <source>
        <dbReference type="ARBA" id="ARBA00022801"/>
    </source>
</evidence>
<dbReference type="InterPro" id="IPR033121">
    <property type="entry name" value="PEPTIDASE_A1"/>
</dbReference>
<evidence type="ECO:0000256" key="7">
    <source>
        <dbReference type="PIRSR" id="PIRSR601461-1"/>
    </source>
</evidence>
<dbReference type="PRINTS" id="PR00792">
    <property type="entry name" value="PEPSIN"/>
</dbReference>
<dbReference type="Pfam" id="PF00026">
    <property type="entry name" value="Asp"/>
    <property type="match status" value="1"/>
</dbReference>
<dbReference type="GO" id="GO:0031505">
    <property type="term" value="P:fungal-type cell wall organization"/>
    <property type="evidence" value="ECO:0007669"/>
    <property type="project" value="TreeGrafter"/>
</dbReference>
<dbReference type="OrthoDB" id="771136at2759"/>
<reference evidence="10" key="1">
    <citation type="journal article" date="2021" name="Open Biol.">
        <title>Shared evolutionary footprints suggest mitochondrial oxidative damage underlies multiple complex I losses in fungi.</title>
        <authorList>
            <person name="Schikora-Tamarit M.A."/>
            <person name="Marcet-Houben M."/>
            <person name="Nosek J."/>
            <person name="Gabaldon T."/>
        </authorList>
    </citation>
    <scope>NUCLEOTIDE SEQUENCE</scope>
    <source>
        <strain evidence="10">CBS2887</strain>
    </source>
</reference>
<reference evidence="10" key="2">
    <citation type="submission" date="2021-01" db="EMBL/GenBank/DDBJ databases">
        <authorList>
            <person name="Schikora-Tamarit M.A."/>
        </authorList>
    </citation>
    <scope>NUCLEOTIDE SEQUENCE</scope>
    <source>
        <strain evidence="10">CBS2887</strain>
    </source>
</reference>
<feature type="active site" evidence="7">
    <location>
        <position position="63"/>
    </location>
</feature>
<proteinExistence type="inferred from homology"/>
<dbReference type="EMBL" id="JAEUBG010000960">
    <property type="protein sequence ID" value="KAH3687165.1"/>
    <property type="molecule type" value="Genomic_DNA"/>
</dbReference>
<dbReference type="Proteomes" id="UP000774326">
    <property type="component" value="Unassembled WGS sequence"/>
</dbReference>
<feature type="active site" evidence="7">
    <location>
        <position position="297"/>
    </location>
</feature>
<keyword evidence="4" id="KW-0064">Aspartyl protease</keyword>
<dbReference type="Gene3D" id="2.40.70.10">
    <property type="entry name" value="Acid Proteases"/>
    <property type="match status" value="2"/>
</dbReference>
<dbReference type="GO" id="GO:0004190">
    <property type="term" value="F:aspartic-type endopeptidase activity"/>
    <property type="evidence" value="ECO:0007669"/>
    <property type="project" value="UniProtKB-KW"/>
</dbReference>